<accession>A0A0F9IM91</accession>
<comment type="caution">
    <text evidence="1">The sequence shown here is derived from an EMBL/GenBank/DDBJ whole genome shotgun (WGS) entry which is preliminary data.</text>
</comment>
<dbReference type="AlphaFoldDB" id="A0A0F9IM91"/>
<evidence type="ECO:0008006" key="2">
    <source>
        <dbReference type="Google" id="ProtNLM"/>
    </source>
</evidence>
<feature type="non-terminal residue" evidence="1">
    <location>
        <position position="1"/>
    </location>
</feature>
<evidence type="ECO:0000313" key="1">
    <source>
        <dbReference type="EMBL" id="KKL88312.1"/>
    </source>
</evidence>
<proteinExistence type="predicted"/>
<name>A0A0F9IM91_9ZZZZ</name>
<organism evidence="1">
    <name type="scientific">marine sediment metagenome</name>
    <dbReference type="NCBI Taxonomy" id="412755"/>
    <lineage>
        <taxon>unclassified sequences</taxon>
        <taxon>metagenomes</taxon>
        <taxon>ecological metagenomes</taxon>
    </lineage>
</organism>
<dbReference type="EMBL" id="LAZR01020601">
    <property type="protein sequence ID" value="KKL88312.1"/>
    <property type="molecule type" value="Genomic_DNA"/>
</dbReference>
<gene>
    <name evidence="1" type="ORF">LCGC14_1926010</name>
</gene>
<protein>
    <recommendedName>
        <fullName evidence="2">DUF4162 domain-containing protein</fullName>
    </recommendedName>
</protein>
<reference evidence="1" key="1">
    <citation type="journal article" date="2015" name="Nature">
        <title>Complex archaea that bridge the gap between prokaryotes and eukaryotes.</title>
        <authorList>
            <person name="Spang A."/>
            <person name="Saw J.H."/>
            <person name="Jorgensen S.L."/>
            <person name="Zaremba-Niedzwiedzka K."/>
            <person name="Martijn J."/>
            <person name="Lind A.E."/>
            <person name="van Eijk R."/>
            <person name="Schleper C."/>
            <person name="Guy L."/>
            <person name="Ettema T.J."/>
        </authorList>
    </citation>
    <scope>NUCLEOTIDE SEQUENCE</scope>
</reference>
<sequence>DNTVECSFSAPVKRERLLALPAVRDVRSEDGSYLLFTNDVSATVAGLLGFTDDSGQRAQSLQVRTATLEDVFISLTGRRLRD</sequence>